<dbReference type="KEGG" id="fri:FraEuI1c_3343"/>
<dbReference type="SUPFAM" id="SSF55781">
    <property type="entry name" value="GAF domain-like"/>
    <property type="match status" value="1"/>
</dbReference>
<dbReference type="InterPro" id="IPR000160">
    <property type="entry name" value="GGDEF_dom"/>
</dbReference>
<keyword evidence="2" id="KW-0175">Coiled coil</keyword>
<comment type="subcellular location">
    <subcellularLocation>
        <location evidence="1">Membrane</location>
        <topology evidence="1">Single-pass membrane protein</topology>
    </subcellularLocation>
</comment>
<dbReference type="eggNOG" id="COG3706">
    <property type="taxonomic scope" value="Bacteria"/>
</dbReference>
<dbReference type="SMART" id="SM00267">
    <property type="entry name" value="GGDEF"/>
    <property type="match status" value="1"/>
</dbReference>
<dbReference type="InterPro" id="IPR000719">
    <property type="entry name" value="Prot_kinase_dom"/>
</dbReference>
<gene>
    <name evidence="6" type="ordered locus">FraEuI1c_3343</name>
</gene>
<dbReference type="InterPro" id="IPR003018">
    <property type="entry name" value="GAF"/>
</dbReference>
<dbReference type="GO" id="GO:0005524">
    <property type="term" value="F:ATP binding"/>
    <property type="evidence" value="ECO:0007669"/>
    <property type="project" value="InterPro"/>
</dbReference>
<dbReference type="Pfam" id="PF00069">
    <property type="entry name" value="Pkinase"/>
    <property type="match status" value="1"/>
</dbReference>
<dbReference type="CDD" id="cd01949">
    <property type="entry name" value="GGDEF"/>
    <property type="match status" value="1"/>
</dbReference>
<accession>E3IWM3</accession>
<dbReference type="InParanoid" id="E3IWM3"/>
<organism evidence="6 7">
    <name type="scientific">Pseudofrankia inefficax (strain DSM 45817 / CECT 9037 / DDB 130130 / EuI1c)</name>
    <name type="common">Frankia inefficax</name>
    <dbReference type="NCBI Taxonomy" id="298654"/>
    <lineage>
        <taxon>Bacteria</taxon>
        <taxon>Bacillati</taxon>
        <taxon>Actinomycetota</taxon>
        <taxon>Actinomycetes</taxon>
        <taxon>Frankiales</taxon>
        <taxon>Frankiaceae</taxon>
        <taxon>Pseudofrankia</taxon>
    </lineage>
</organism>
<dbReference type="InterPro" id="IPR029016">
    <property type="entry name" value="GAF-like_dom_sf"/>
</dbReference>
<dbReference type="InterPro" id="IPR029787">
    <property type="entry name" value="Nucleotide_cyclase"/>
</dbReference>
<evidence type="ECO:0000313" key="7">
    <source>
        <dbReference type="Proteomes" id="UP000002484"/>
    </source>
</evidence>
<dbReference type="FunFam" id="3.30.70.270:FF:000001">
    <property type="entry name" value="Diguanylate cyclase domain protein"/>
    <property type="match status" value="1"/>
</dbReference>
<proteinExistence type="predicted"/>
<evidence type="ECO:0000313" key="6">
    <source>
        <dbReference type="EMBL" id="ADP81353.1"/>
    </source>
</evidence>
<dbReference type="CDD" id="cd14014">
    <property type="entry name" value="STKc_PknB_like"/>
    <property type="match status" value="1"/>
</dbReference>
<dbReference type="SUPFAM" id="SSF56112">
    <property type="entry name" value="Protein kinase-like (PK-like)"/>
    <property type="match status" value="1"/>
</dbReference>
<dbReference type="EMBL" id="CP002299">
    <property type="protein sequence ID" value="ADP81353.1"/>
    <property type="molecule type" value="Genomic_DNA"/>
</dbReference>
<reference evidence="6 7" key="1">
    <citation type="submission" date="2010-10" db="EMBL/GenBank/DDBJ databases">
        <title>Complete sequence of Frankia sp. EuI1c.</title>
        <authorList>
            <consortium name="US DOE Joint Genome Institute"/>
            <person name="Lucas S."/>
            <person name="Copeland A."/>
            <person name="Lapidus A."/>
            <person name="Cheng J.-F."/>
            <person name="Bruce D."/>
            <person name="Goodwin L."/>
            <person name="Pitluck S."/>
            <person name="Chertkov O."/>
            <person name="Detter J.C."/>
            <person name="Han C."/>
            <person name="Tapia R."/>
            <person name="Land M."/>
            <person name="Hauser L."/>
            <person name="Jeffries C."/>
            <person name="Kyrpides N."/>
            <person name="Ivanova N."/>
            <person name="Mikhailova N."/>
            <person name="Beauchemin N."/>
            <person name="Sen A."/>
            <person name="Sur S.A."/>
            <person name="Gtari M."/>
            <person name="Wall L."/>
            <person name="Tisa L."/>
            <person name="Woyke T."/>
        </authorList>
    </citation>
    <scope>NUCLEOTIDE SEQUENCE [LARGE SCALE GENOMIC DNA]</scope>
    <source>
        <strain evidence="7">DSM 45817 / CECT 9037 / EuI1c</strain>
    </source>
</reference>
<evidence type="ECO:0000256" key="2">
    <source>
        <dbReference type="SAM" id="Coils"/>
    </source>
</evidence>
<dbReference type="Gene3D" id="3.30.70.270">
    <property type="match status" value="1"/>
</dbReference>
<dbReference type="HOGENOM" id="CLU_000445_34_2_11"/>
<name>E3IWM3_PSEI1</name>
<feature type="domain" description="GGDEF" evidence="5">
    <location>
        <begin position="1492"/>
        <end position="1627"/>
    </location>
</feature>
<dbReference type="Pfam" id="PF00990">
    <property type="entry name" value="GGDEF"/>
    <property type="match status" value="1"/>
</dbReference>
<dbReference type="SMART" id="SM00065">
    <property type="entry name" value="GAF"/>
    <property type="match status" value="1"/>
</dbReference>
<dbReference type="Proteomes" id="UP000002484">
    <property type="component" value="Chromosome"/>
</dbReference>
<dbReference type="InterPro" id="IPR043128">
    <property type="entry name" value="Rev_trsase/Diguanyl_cyclase"/>
</dbReference>
<dbReference type="InterPro" id="IPR011009">
    <property type="entry name" value="Kinase-like_dom_sf"/>
</dbReference>
<dbReference type="InterPro" id="IPR053159">
    <property type="entry name" value="Hybrid_Histidine_Kinase"/>
</dbReference>
<evidence type="ECO:0000256" key="3">
    <source>
        <dbReference type="SAM" id="MobiDB-lite"/>
    </source>
</evidence>
<dbReference type="NCBIfam" id="TIGR00254">
    <property type="entry name" value="GGDEF"/>
    <property type="match status" value="1"/>
</dbReference>
<dbReference type="Pfam" id="PF13191">
    <property type="entry name" value="AAA_16"/>
    <property type="match status" value="1"/>
</dbReference>
<dbReference type="STRING" id="298654.FraEuI1c_3343"/>
<dbReference type="PANTHER" id="PTHR43642:SF1">
    <property type="entry name" value="HYBRID SIGNAL TRANSDUCTION HISTIDINE KINASE G"/>
    <property type="match status" value="1"/>
</dbReference>
<dbReference type="Gene3D" id="3.30.450.40">
    <property type="match status" value="1"/>
</dbReference>
<dbReference type="SUPFAM" id="SSF55073">
    <property type="entry name" value="Nucleotide cyclase"/>
    <property type="match status" value="1"/>
</dbReference>
<evidence type="ECO:0000259" key="5">
    <source>
        <dbReference type="PROSITE" id="PS50887"/>
    </source>
</evidence>
<feature type="domain" description="Protein kinase" evidence="4">
    <location>
        <begin position="1"/>
        <end position="268"/>
    </location>
</feature>
<dbReference type="OrthoDB" id="9772100at2"/>
<keyword evidence="7" id="KW-1185">Reference proteome</keyword>
<dbReference type="PANTHER" id="PTHR43642">
    <property type="entry name" value="HYBRID SIGNAL TRANSDUCTION HISTIDINE KINASE G"/>
    <property type="match status" value="1"/>
</dbReference>
<dbReference type="Gene3D" id="1.10.510.10">
    <property type="entry name" value="Transferase(Phosphotransferase) domain 1"/>
    <property type="match status" value="1"/>
</dbReference>
<evidence type="ECO:0000259" key="4">
    <source>
        <dbReference type="PROSITE" id="PS50011"/>
    </source>
</evidence>
<dbReference type="SMART" id="SM00220">
    <property type="entry name" value="S_TKc"/>
    <property type="match status" value="1"/>
</dbReference>
<protein>
    <submittedName>
        <fullName evidence="6">Putative phytochrome sensor protein</fullName>
    </submittedName>
</protein>
<sequence length="1637" mass="178122">MGSEREMQGPDPPDPVVTEVLHESERTRVTRVVSRTGSVIKKEFLGPAAQARLLREVEFLKRLRGVEGVAQLASGSEPGPESFLLVDVHGTALSGRTVPVDPVRLLNLAERLARGLAGLHRRGVVHRNINPANIVVDADDAPYLVDFALATSTAPVRPDLLRSTEIVGTVAYLAPEQTGRTARPVDARADLYAVGAMLYELATGAPPFGSADPMQVIHSHLTRVPVPPSATNPLVPAGLSAIIMHLLEKEPDDRYQSAEGLVFDLALLRRGGEVVHPGERDLPARALVPSRLAGRDREIAQIRDAFAAAMEGRCRGLLLGGAAGVGKTTLVDELRSTVANANGWFVAGKFDQYRRDQEYDGVTQAFRALGRLLLAEPEKDLHQVRDALLQALGPNAGLMAMMMPELGALLGVAAAPGDPMTTQARARRNAAEILRVVACRERPLVLFVDDLQWAGRAPLDLVDLVMDSGLRLEGLLLVGAFRDSEVDAAHPLASMVARWGRLPDGPRVLRVGNLAPDGQAALVADLLRLPSGPAADLAGTIAPSTRGNPYETVELLNALGQDGTLTRDTRGWRWEPEVLRRRLAGVDVSALLAARAGVFPSATRAILAAIACLAGRVELDLLEAATGLASDEIGRLLAPALADGFLVLEPANRSSVRFHHDLAQESVIDDLDGDTRRATRLGLARRLAGRDEYSAVAAEQYLLVADTVHAEPERQVMAGLFERAASQARMLSNYGQAERFLAALLRSVDRRDKERLVAAHVDRHAVLYMLGRLEDADEEYQVVIRLRPRSTEGPGVTAVQVSSLINRGRSGEALALGLEALRHLGLAIPARERLEAETDRGLDALYAWIDETTEADDLRRPKITDRSRLDTVRLINRLIPAAFICDRMMSAWLAVTILRIWATDGPDAALIGPAGHAALVTVARRGDYRTGYRMMRRLLAVGRARGYEPELWRARFLYVVGTGHWFEPLEDNVSAARRTLAGLFQAGDLQTACWTYYTLVCDFLDLAPSLADFVAEADEALRFAARTGNGHAEKILRACRDLAGELRGEPTGRPDAAGLAAAEPTVAFHLHLGRAVAAAVLDHSGELERHTDALMPLLSSVESIYHTATVRMLRALALAGRARAARARQRDRALVELEGLVEWLAERAADAPVNFGHMLRLVEAERAWALGDFREAVCTFDLAQREVSARARPWHRALILERAARFYLAHGVDQAAHGLLVAASDQYLAWGATAKVRQLDYAFPLLRAERSGARPNSQPPPQPAHLQPVVTTGTLDLLGIVAASQALSSETSIDGLRVRVVGILSEITGSTGVRLLLRDQETHAWTVPLDEGGTISLEEAGRRKLLPPSVVWYAERTGEPVLIDDAIRDDRFSRDPYLATMDRCSLLAVPIILRDELHAMLLLENRLIRCAFTTDRLEGITLIARQLAVCLDNALVYASLERRVAERTEQLAAANHRLEQLSATDPLTGLANRRQLNEFLNDAWYRAASYGTPLALAMIDIDHFKAYNDFFGHTVGDLCLRRVAACLARCTRDTDLAARYGGEEFVVVMPGADSVTATQIAHRLRTAVEDLAEPHPRTDERIVTVSIGIATTTPGPRDDVAALLEVADAALYLAKNGGRNRVEAGGQHEVPADYRAR</sequence>
<feature type="coiled-coil region" evidence="2">
    <location>
        <begin position="1437"/>
        <end position="1464"/>
    </location>
</feature>
<dbReference type="RefSeq" id="WP_013424471.1">
    <property type="nucleotide sequence ID" value="NC_014666.1"/>
</dbReference>
<dbReference type="eggNOG" id="COG3899">
    <property type="taxonomic scope" value="Bacteria"/>
</dbReference>
<dbReference type="PROSITE" id="PS50887">
    <property type="entry name" value="GGDEF"/>
    <property type="match status" value="1"/>
</dbReference>
<dbReference type="Pfam" id="PF01590">
    <property type="entry name" value="GAF"/>
    <property type="match status" value="1"/>
</dbReference>
<dbReference type="GO" id="GO:0016020">
    <property type="term" value="C:membrane"/>
    <property type="evidence" value="ECO:0007669"/>
    <property type="project" value="UniProtKB-SubCell"/>
</dbReference>
<feature type="region of interest" description="Disordered" evidence="3">
    <location>
        <begin position="1"/>
        <end position="22"/>
    </location>
</feature>
<dbReference type="PROSITE" id="PS50011">
    <property type="entry name" value="PROTEIN_KINASE_DOM"/>
    <property type="match status" value="1"/>
</dbReference>
<dbReference type="InterPro" id="IPR041664">
    <property type="entry name" value="AAA_16"/>
</dbReference>
<dbReference type="InterPro" id="IPR027417">
    <property type="entry name" value="P-loop_NTPase"/>
</dbReference>
<evidence type="ECO:0000256" key="1">
    <source>
        <dbReference type="ARBA" id="ARBA00004167"/>
    </source>
</evidence>
<dbReference type="GO" id="GO:0004672">
    <property type="term" value="F:protein kinase activity"/>
    <property type="evidence" value="ECO:0007669"/>
    <property type="project" value="InterPro"/>
</dbReference>
<dbReference type="SUPFAM" id="SSF52540">
    <property type="entry name" value="P-loop containing nucleoside triphosphate hydrolases"/>
    <property type="match status" value="1"/>
</dbReference>
<dbReference type="eggNOG" id="COG0515">
    <property type="taxonomic scope" value="Bacteria"/>
</dbReference>